<dbReference type="GO" id="GO:0005524">
    <property type="term" value="F:ATP binding"/>
    <property type="evidence" value="ECO:0007669"/>
    <property type="project" value="UniProtKB-KW"/>
</dbReference>
<feature type="compositionally biased region" description="Basic residues" evidence="11">
    <location>
        <begin position="769"/>
        <end position="779"/>
    </location>
</feature>
<keyword evidence="2" id="KW-0479">Metal-binding</keyword>
<feature type="domain" description="Helicase C-terminal" evidence="15">
    <location>
        <begin position="1303"/>
        <end position="1468"/>
    </location>
</feature>
<keyword evidence="17" id="KW-1185">Reference proteome</keyword>
<dbReference type="PROSITE" id="PS51194">
    <property type="entry name" value="HELICASE_CTER"/>
    <property type="match status" value="1"/>
</dbReference>
<evidence type="ECO:0000256" key="4">
    <source>
        <dbReference type="ARBA" id="ARBA00022771"/>
    </source>
</evidence>
<dbReference type="SUPFAM" id="SSF57850">
    <property type="entry name" value="RING/U-box"/>
    <property type="match status" value="2"/>
</dbReference>
<feature type="region of interest" description="Disordered" evidence="11">
    <location>
        <begin position="430"/>
        <end position="459"/>
    </location>
</feature>
<feature type="compositionally biased region" description="Basic residues" evidence="11">
    <location>
        <begin position="832"/>
        <end position="844"/>
    </location>
</feature>
<comment type="caution">
    <text evidence="16">The sequence shown here is derived from an EMBL/GenBank/DDBJ whole genome shotgun (WGS) entry which is preliminary data.</text>
</comment>
<proteinExistence type="predicted"/>
<dbReference type="GO" id="GO:0003677">
    <property type="term" value="F:DNA binding"/>
    <property type="evidence" value="ECO:0007669"/>
    <property type="project" value="InterPro"/>
</dbReference>
<evidence type="ECO:0008006" key="18">
    <source>
        <dbReference type="Google" id="ProtNLM"/>
    </source>
</evidence>
<sequence length="1478" mass="165756">MALDQCYVESRCRSCAKACWKYQEEDDMVSKRRHLFWIERARSGQATCIRGCGELIAKGVVRIGTPIADSRGCSGVISTWCHVECVMLADTVRKHGKIAPERDMFGWSELSPSEQQTVVAELAKEDREVDRPLDPSDPAFLPQRALPRVAPPPNIAMTLLPYQEEGFGWMRGRERGEGDGILGGILADEMGMGKTLQAVSLLAADAADAVRSDKSKKKKKSSPEGHQTADHDEYAFALPKTTLVVLPSSALYQWHDEIVRYWKAARDEKGRKLPAPKILVYYQNRGRATPQTLDDHDVVLTTYPVLEVEYRNQVSVCRVECEFCGKRMLPRKLKSHFKYQCGPHARRTAKQAKTHRKADRGVDDSADKRRPAKKVTDVSGTTVGETSDTKPAFFHYLDATREEVEAELGSATPKDVRRLQRDRWNAMSDAEKARFEATEKSPARRRRRRSSSAKGGVNTPSQIYWDLMVSADREDEIKSQFDKGRRKQDDRDDEPADDNDDDKKGRRRRRRRRKDDDDDDGEPIDVEVEEPGDLAPSFESEEVEQNPATIPEDDDGDVPLERSSPRNQPREDEKEQNQVTISDDDDDDVPLKRSSPRSRKPVIRFSPALKDVDDREEADRGEEDVAAAEGGDDAPARRPRALRELDDTLVSGNRDQAPSMVTPSRLRRKQRSSDEEPAPEKKPEPKKKAKKAERKAKSPSKRKADDDEDEYEEEEEEEEDDDDEDDDDYDDDEVEVVVAKKKPASKKAKKEKLAAAKIDDDDEVEVVSKNKKSAAKKKSRGGDDVESESDGEREQLIEELVRQAMERAAEARAKPKKKKRKKSGSKKQAEGKKKKKMSENKKKKKLEDDSESSSSEDESSSSSDDEEEEEGGFAPADLVKDVEGVDLRGSILHCGLWRRVILDEAHRIKGFNSSTAKAAFALRAERRWCLTGTPLQNRVKELQSLVRYLQVDPYAYYFCSKKGCKCKMLYWGFGARGAHCEHCGHAPMMHYNVFNRKILKPIEQAGYFGAGARAMRDLRAKVLNVSMLRRTKKERENDLKLPPLDVKMIAMAAETVQAACSHCFHRDCASELIDNATEAGETPECPVCYQALTIKVDRLRGVDDEDDEDDDGLEAVSSGRTKRKRAAAAKKPAAAAAAKKPAAKKAASKPQSQETIDKGLATLGIKKRRVGLGSAKTDDELPALEEEGGDDDDEEEVPSFDDVASAPVAGTDKDAAQRAESAARNTCLICFDRLRDTVLYDCGHTVACAECVEELRQRDYACPMCRAPIRSVRSIDKVGGGSRLGRASILQKVDLAKWHTSTKVEAVHSAVVEARRNDPDAKAIVFSQYRTCLDIVEWRLRLGGLRVVKLMGDMPTLERKAVLERFKTDPSIAVILLSLKAGGEGLNLQEATHVYLLEPWWNPAVEMQAIQRAHRIGQTKSVTAVRFITKDTIEEKMFDLQEKKRLVFEGTINANAQSFSKLTKEDLEFLFSRGGRRG</sequence>
<keyword evidence="5" id="KW-0378">Hydrolase</keyword>
<feature type="compositionally biased region" description="Acidic residues" evidence="11">
    <location>
        <begin position="706"/>
        <end position="735"/>
    </location>
</feature>
<dbReference type="InterPro" id="IPR027417">
    <property type="entry name" value="P-loop_NTPase"/>
</dbReference>
<evidence type="ECO:0000313" key="17">
    <source>
        <dbReference type="Proteomes" id="UP001230188"/>
    </source>
</evidence>
<feature type="domain" description="RING-type" evidence="13">
    <location>
        <begin position="1227"/>
        <end position="1266"/>
    </location>
</feature>
<dbReference type="InterPro" id="IPR036957">
    <property type="entry name" value="Znf_PARP_sf"/>
</dbReference>
<keyword evidence="9" id="KW-0539">Nucleus</keyword>
<evidence type="ECO:0000259" key="14">
    <source>
        <dbReference type="PROSITE" id="PS51192"/>
    </source>
</evidence>
<dbReference type="PROSITE" id="PS50089">
    <property type="entry name" value="ZF_RING_2"/>
    <property type="match status" value="1"/>
</dbReference>
<feature type="compositionally biased region" description="Acidic residues" evidence="11">
    <location>
        <begin position="848"/>
        <end position="871"/>
    </location>
</feature>
<feature type="region of interest" description="Disordered" evidence="11">
    <location>
        <begin position="1176"/>
        <end position="1217"/>
    </location>
</feature>
<evidence type="ECO:0000256" key="9">
    <source>
        <dbReference type="ARBA" id="ARBA00023242"/>
    </source>
</evidence>
<dbReference type="SUPFAM" id="SSF52540">
    <property type="entry name" value="P-loop containing nucleoside triphosphate hydrolases"/>
    <property type="match status" value="2"/>
</dbReference>
<dbReference type="SMART" id="SM00490">
    <property type="entry name" value="HELICc"/>
    <property type="match status" value="1"/>
</dbReference>
<dbReference type="PROSITE" id="PS50064">
    <property type="entry name" value="ZF_PARP_2"/>
    <property type="match status" value="1"/>
</dbReference>
<accession>A0AAD7U8Y3</accession>
<feature type="compositionally biased region" description="Basic and acidic residues" evidence="11">
    <location>
        <begin position="559"/>
        <end position="576"/>
    </location>
</feature>
<dbReference type="GO" id="GO:0016787">
    <property type="term" value="F:hydrolase activity"/>
    <property type="evidence" value="ECO:0007669"/>
    <property type="project" value="UniProtKB-KW"/>
</dbReference>
<dbReference type="InterPro" id="IPR000330">
    <property type="entry name" value="SNF2_N"/>
</dbReference>
<dbReference type="SMART" id="SM00487">
    <property type="entry name" value="DEXDc"/>
    <property type="match status" value="1"/>
</dbReference>
<feature type="region of interest" description="Disordered" evidence="11">
    <location>
        <begin position="210"/>
        <end position="232"/>
    </location>
</feature>
<dbReference type="Gene3D" id="3.40.50.10810">
    <property type="entry name" value="Tandem AAA-ATPase domain"/>
    <property type="match status" value="2"/>
</dbReference>
<dbReference type="Gene3D" id="3.30.40.10">
    <property type="entry name" value="Zinc/RING finger domain, C3HC4 (zinc finger)"/>
    <property type="match status" value="2"/>
</dbReference>
<organism evidence="16 17">
    <name type="scientific">Chrysophaeum taylorii</name>
    <dbReference type="NCBI Taxonomy" id="2483200"/>
    <lineage>
        <taxon>Eukaryota</taxon>
        <taxon>Sar</taxon>
        <taxon>Stramenopiles</taxon>
        <taxon>Ochrophyta</taxon>
        <taxon>Pelagophyceae</taxon>
        <taxon>Pelagomonadales</taxon>
        <taxon>Pelagomonadaceae</taxon>
        <taxon>Chrysophaeum</taxon>
    </lineage>
</organism>
<feature type="compositionally biased region" description="Basic residues" evidence="11">
    <location>
        <begin position="814"/>
        <end position="825"/>
    </location>
</feature>
<evidence type="ECO:0000256" key="2">
    <source>
        <dbReference type="ARBA" id="ARBA00022723"/>
    </source>
</evidence>
<evidence type="ECO:0000256" key="3">
    <source>
        <dbReference type="ARBA" id="ARBA00022741"/>
    </source>
</evidence>
<feature type="compositionally biased region" description="Basic and acidic residues" evidence="11">
    <location>
        <begin position="430"/>
        <end position="442"/>
    </location>
</feature>
<evidence type="ECO:0000313" key="16">
    <source>
        <dbReference type="EMBL" id="KAJ8599374.1"/>
    </source>
</evidence>
<dbReference type="CDD" id="cd00084">
    <property type="entry name" value="HMG-box_SF"/>
    <property type="match status" value="1"/>
</dbReference>
<feature type="region of interest" description="Disordered" evidence="11">
    <location>
        <begin position="126"/>
        <end position="147"/>
    </location>
</feature>
<dbReference type="SMART" id="SM01336">
    <property type="entry name" value="zf-PARP"/>
    <property type="match status" value="1"/>
</dbReference>
<keyword evidence="6" id="KW-0347">Helicase</keyword>
<feature type="region of interest" description="Disordered" evidence="11">
    <location>
        <begin position="1102"/>
        <end position="1155"/>
    </location>
</feature>
<dbReference type="Gene3D" id="1.10.30.10">
    <property type="entry name" value="High mobility group box domain"/>
    <property type="match status" value="1"/>
</dbReference>
<dbReference type="SUPFAM" id="SSF57716">
    <property type="entry name" value="Glucocorticoid receptor-like (DNA-binding domain)"/>
    <property type="match status" value="1"/>
</dbReference>
<evidence type="ECO:0000259" key="15">
    <source>
        <dbReference type="PROSITE" id="PS51194"/>
    </source>
</evidence>
<dbReference type="GO" id="GO:0004386">
    <property type="term" value="F:helicase activity"/>
    <property type="evidence" value="ECO:0007669"/>
    <property type="project" value="UniProtKB-KW"/>
</dbReference>
<comment type="subcellular location">
    <subcellularLocation>
        <location evidence="1">Nucleus</location>
    </subcellularLocation>
</comment>
<dbReference type="SMART" id="SM00184">
    <property type="entry name" value="RING"/>
    <property type="match status" value="2"/>
</dbReference>
<dbReference type="SUPFAM" id="SSF47095">
    <property type="entry name" value="HMG-box"/>
    <property type="match status" value="1"/>
</dbReference>
<dbReference type="InterPro" id="IPR050628">
    <property type="entry name" value="SNF2_RAD54_helicase_TF"/>
</dbReference>
<dbReference type="PROSITE" id="PS51192">
    <property type="entry name" value="HELICASE_ATP_BIND_1"/>
    <property type="match status" value="1"/>
</dbReference>
<dbReference type="Pfam" id="PF00271">
    <property type="entry name" value="Helicase_C"/>
    <property type="match status" value="1"/>
</dbReference>
<evidence type="ECO:0000256" key="7">
    <source>
        <dbReference type="ARBA" id="ARBA00022833"/>
    </source>
</evidence>
<protein>
    <recommendedName>
        <fullName evidence="18">SNF2 super family</fullName>
    </recommendedName>
</protein>
<feature type="compositionally biased region" description="Acidic residues" evidence="11">
    <location>
        <begin position="1103"/>
        <end position="1113"/>
    </location>
</feature>
<feature type="compositionally biased region" description="Acidic residues" evidence="11">
    <location>
        <begin position="516"/>
        <end position="532"/>
    </location>
</feature>
<dbReference type="GO" id="GO:0005634">
    <property type="term" value="C:nucleus"/>
    <property type="evidence" value="ECO:0007669"/>
    <property type="project" value="UniProtKB-SubCell"/>
</dbReference>
<reference evidence="16" key="1">
    <citation type="submission" date="2023-01" db="EMBL/GenBank/DDBJ databases">
        <title>Metagenome sequencing of chrysophaentin producing Chrysophaeum taylorii.</title>
        <authorList>
            <person name="Davison J."/>
            <person name="Bewley C."/>
        </authorList>
    </citation>
    <scope>NUCLEOTIDE SEQUENCE</scope>
    <source>
        <strain evidence="16">NIES-1699</strain>
    </source>
</reference>
<dbReference type="PANTHER" id="PTHR45626">
    <property type="entry name" value="TRANSCRIPTION TERMINATION FACTOR 2-RELATED"/>
    <property type="match status" value="1"/>
</dbReference>
<dbReference type="Pfam" id="PF13920">
    <property type="entry name" value="zf-C3HC4_3"/>
    <property type="match status" value="1"/>
</dbReference>
<dbReference type="InterPro" id="IPR036910">
    <property type="entry name" value="HMG_box_dom_sf"/>
</dbReference>
<dbReference type="GO" id="GO:0008094">
    <property type="term" value="F:ATP-dependent activity, acting on DNA"/>
    <property type="evidence" value="ECO:0007669"/>
    <property type="project" value="TreeGrafter"/>
</dbReference>
<dbReference type="PANTHER" id="PTHR45626:SF12">
    <property type="entry name" value="DNA REPAIR PROTEIN RAD16"/>
    <property type="match status" value="1"/>
</dbReference>
<dbReference type="InterPro" id="IPR001650">
    <property type="entry name" value="Helicase_C-like"/>
</dbReference>
<feature type="region of interest" description="Disordered" evidence="11">
    <location>
        <begin position="476"/>
        <end position="875"/>
    </location>
</feature>
<dbReference type="Gene3D" id="3.40.50.300">
    <property type="entry name" value="P-loop containing nucleotide triphosphate hydrolases"/>
    <property type="match status" value="1"/>
</dbReference>
<keyword evidence="7" id="KW-0862">Zinc</keyword>
<feature type="compositionally biased region" description="Basic and acidic residues" evidence="11">
    <location>
        <begin position="790"/>
        <end position="813"/>
    </location>
</feature>
<dbReference type="EMBL" id="JAQMWT010000570">
    <property type="protein sequence ID" value="KAJ8599374.1"/>
    <property type="molecule type" value="Genomic_DNA"/>
</dbReference>
<evidence type="ECO:0000259" key="13">
    <source>
        <dbReference type="PROSITE" id="PS50089"/>
    </source>
</evidence>
<feature type="compositionally biased region" description="Basic residues" evidence="11">
    <location>
        <begin position="344"/>
        <end position="358"/>
    </location>
</feature>
<feature type="compositionally biased region" description="Acidic residues" evidence="11">
    <location>
        <begin position="491"/>
        <end position="500"/>
    </location>
</feature>
<dbReference type="Pfam" id="PF00176">
    <property type="entry name" value="SNF2-rel_dom"/>
    <property type="match status" value="2"/>
</dbReference>
<dbReference type="InterPro" id="IPR014001">
    <property type="entry name" value="Helicase_ATP-bd"/>
</dbReference>
<dbReference type="GO" id="GO:0008270">
    <property type="term" value="F:zinc ion binding"/>
    <property type="evidence" value="ECO:0007669"/>
    <property type="project" value="UniProtKB-KW"/>
</dbReference>
<dbReference type="GO" id="GO:0006289">
    <property type="term" value="P:nucleotide-excision repair"/>
    <property type="evidence" value="ECO:0007669"/>
    <property type="project" value="TreeGrafter"/>
</dbReference>
<evidence type="ECO:0000259" key="12">
    <source>
        <dbReference type="PROSITE" id="PS50064"/>
    </source>
</evidence>
<feature type="compositionally biased region" description="Low complexity" evidence="11">
    <location>
        <begin position="1129"/>
        <end position="1140"/>
    </location>
</feature>
<feature type="domain" description="PARP-type" evidence="12">
    <location>
        <begin position="36"/>
        <end position="118"/>
    </location>
</feature>
<evidence type="ECO:0000256" key="10">
    <source>
        <dbReference type="PROSITE-ProRule" id="PRU00175"/>
    </source>
</evidence>
<dbReference type="InterPro" id="IPR049730">
    <property type="entry name" value="SNF2/RAD54-like_C"/>
</dbReference>
<name>A0AAD7U8Y3_9STRA</name>
<feature type="compositionally biased region" description="Polar residues" evidence="11">
    <location>
        <begin position="650"/>
        <end position="662"/>
    </location>
</feature>
<feature type="compositionally biased region" description="Basic and acidic residues" evidence="11">
    <location>
        <begin position="359"/>
        <end position="369"/>
    </location>
</feature>
<feature type="domain" description="Helicase ATP-binding" evidence="14">
    <location>
        <begin position="887"/>
        <end position="952"/>
    </location>
</feature>
<dbReference type="CDD" id="cd18793">
    <property type="entry name" value="SF2_C_SNF"/>
    <property type="match status" value="1"/>
</dbReference>
<feature type="compositionally biased region" description="Basic and acidic residues" evidence="11">
    <location>
        <begin position="221"/>
        <end position="232"/>
    </location>
</feature>
<feature type="compositionally biased region" description="Basic residues" evidence="11">
    <location>
        <begin position="684"/>
        <end position="701"/>
    </location>
</feature>
<dbReference type="Proteomes" id="UP001230188">
    <property type="component" value="Unassembled WGS sequence"/>
</dbReference>
<evidence type="ECO:0000256" key="8">
    <source>
        <dbReference type="ARBA" id="ARBA00022840"/>
    </source>
</evidence>
<evidence type="ECO:0000256" key="1">
    <source>
        <dbReference type="ARBA" id="ARBA00004123"/>
    </source>
</evidence>
<feature type="compositionally biased region" description="Basic and acidic residues" evidence="11">
    <location>
        <begin position="671"/>
        <end position="683"/>
    </location>
</feature>
<feature type="compositionally biased region" description="Basic residues" evidence="11">
    <location>
        <begin position="739"/>
        <end position="750"/>
    </location>
</feature>
<dbReference type="InterPro" id="IPR013083">
    <property type="entry name" value="Znf_RING/FYVE/PHD"/>
</dbReference>
<evidence type="ECO:0000256" key="11">
    <source>
        <dbReference type="SAM" id="MobiDB-lite"/>
    </source>
</evidence>
<dbReference type="InterPro" id="IPR001510">
    <property type="entry name" value="Znf_PARP"/>
</dbReference>
<dbReference type="InterPro" id="IPR001841">
    <property type="entry name" value="Znf_RING"/>
</dbReference>
<evidence type="ECO:0000256" key="6">
    <source>
        <dbReference type="ARBA" id="ARBA00022806"/>
    </source>
</evidence>
<feature type="compositionally biased region" description="Basic and acidic residues" evidence="11">
    <location>
        <begin position="476"/>
        <end position="490"/>
    </location>
</feature>
<keyword evidence="4 10" id="KW-0863">Zinc-finger</keyword>
<keyword evidence="8" id="KW-0067">ATP-binding</keyword>
<dbReference type="Gene3D" id="3.30.1740.10">
    <property type="entry name" value="Zinc finger, PARP-type"/>
    <property type="match status" value="1"/>
</dbReference>
<keyword evidence="3" id="KW-0547">Nucleotide-binding</keyword>
<feature type="compositionally biased region" description="Acidic residues" evidence="11">
    <location>
        <begin position="614"/>
        <end position="632"/>
    </location>
</feature>
<feature type="region of interest" description="Disordered" evidence="11">
    <location>
        <begin position="344"/>
        <end position="386"/>
    </location>
</feature>
<gene>
    <name evidence="16" type="ORF">CTAYLR_007041</name>
</gene>
<feature type="compositionally biased region" description="Acidic residues" evidence="11">
    <location>
        <begin position="1180"/>
        <end position="1199"/>
    </location>
</feature>
<dbReference type="InterPro" id="IPR038718">
    <property type="entry name" value="SNF2-like_sf"/>
</dbReference>
<evidence type="ECO:0000256" key="5">
    <source>
        <dbReference type="ARBA" id="ARBA00022801"/>
    </source>
</evidence>